<dbReference type="FunFam" id="3.30.300.30:FF:000007">
    <property type="entry name" value="4-coumarate--CoA ligase 2"/>
    <property type="match status" value="1"/>
</dbReference>
<keyword evidence="5 14" id="KW-0436">Ligase</keyword>
<feature type="domain" description="AMP-binding enzyme C-terminal" evidence="13">
    <location>
        <begin position="117"/>
        <end position="193"/>
    </location>
</feature>
<dbReference type="Gene3D" id="3.30.300.30">
    <property type="match status" value="1"/>
</dbReference>
<dbReference type="Gene3D" id="3.40.50.12780">
    <property type="entry name" value="N-terminal domain of ligase-like"/>
    <property type="match status" value="1"/>
</dbReference>
<comment type="cofactor">
    <cofactor evidence="1">
        <name>Mg(2+)</name>
        <dbReference type="ChEBI" id="CHEBI:18420"/>
    </cofactor>
</comment>
<evidence type="ECO:0000256" key="3">
    <source>
        <dbReference type="ARBA" id="ARBA00006432"/>
    </source>
</evidence>
<keyword evidence="7" id="KW-0067">ATP-binding</keyword>
<comment type="similarity">
    <text evidence="3">Belongs to the ATP-dependent AMP-binding enzyme family.</text>
</comment>
<evidence type="ECO:0000256" key="10">
    <source>
        <dbReference type="ARBA" id="ARBA00034223"/>
    </source>
</evidence>
<comment type="pathway">
    <text evidence="2">Phytoalexin biosynthesis; 3,4',5-trihydroxystilbene biosynthesis; 3,4',5-trihydroxystilbene from trans-4-coumarate: step 1/2.</text>
</comment>
<dbReference type="EMBL" id="ASHM01021862">
    <property type="protein sequence ID" value="PNY02828.1"/>
    <property type="molecule type" value="Genomic_DNA"/>
</dbReference>
<evidence type="ECO:0000256" key="4">
    <source>
        <dbReference type="ARBA" id="ARBA00012959"/>
    </source>
</evidence>
<dbReference type="STRING" id="57577.A0A2K3NIF9"/>
<reference evidence="14 15" key="1">
    <citation type="journal article" date="2014" name="Am. J. Bot.">
        <title>Genome assembly and annotation for red clover (Trifolium pratense; Fabaceae).</title>
        <authorList>
            <person name="Istvanek J."/>
            <person name="Jaros M."/>
            <person name="Krenek A."/>
            <person name="Repkova J."/>
        </authorList>
    </citation>
    <scope>NUCLEOTIDE SEQUENCE [LARGE SCALE GENOMIC DNA]</scope>
    <source>
        <strain evidence="15">cv. Tatra</strain>
        <tissue evidence="14">Young leaves</tissue>
    </source>
</reference>
<dbReference type="ExpressionAtlas" id="A0A2K3NIF9">
    <property type="expression patterns" value="baseline"/>
</dbReference>
<protein>
    <recommendedName>
        <fullName evidence="4">4-coumarate--CoA ligase</fullName>
        <ecNumber evidence="4">6.2.1.12</ecNumber>
    </recommendedName>
</protein>
<evidence type="ECO:0000256" key="1">
    <source>
        <dbReference type="ARBA" id="ARBA00001946"/>
    </source>
</evidence>
<dbReference type="SUPFAM" id="SSF56801">
    <property type="entry name" value="Acetyl-CoA synthetase-like"/>
    <property type="match status" value="1"/>
</dbReference>
<evidence type="ECO:0000259" key="13">
    <source>
        <dbReference type="Pfam" id="PF13193"/>
    </source>
</evidence>
<evidence type="ECO:0000256" key="2">
    <source>
        <dbReference type="ARBA" id="ARBA00004930"/>
    </source>
</evidence>
<comment type="catalytic activity">
    <reaction evidence="10">
        <text>(E)-4-coumaroyl-AMP + CoA = (E)-4-coumaroyl-CoA + AMP + H(+)</text>
        <dbReference type="Rhea" id="RHEA:72423"/>
        <dbReference type="ChEBI" id="CHEBI:15378"/>
        <dbReference type="ChEBI" id="CHEBI:57287"/>
        <dbReference type="ChEBI" id="CHEBI:85008"/>
        <dbReference type="ChEBI" id="CHEBI:192348"/>
        <dbReference type="ChEBI" id="CHEBI:456215"/>
    </reaction>
    <physiologicalReaction direction="left-to-right" evidence="10">
        <dbReference type="Rhea" id="RHEA:72424"/>
    </physiologicalReaction>
</comment>
<evidence type="ECO:0000256" key="6">
    <source>
        <dbReference type="ARBA" id="ARBA00022741"/>
    </source>
</evidence>
<evidence type="ECO:0000256" key="7">
    <source>
        <dbReference type="ARBA" id="ARBA00022840"/>
    </source>
</evidence>
<comment type="catalytic activity">
    <reaction evidence="11">
        <text>(E)-4-coumarate + ATP + CoA = (E)-4-coumaroyl-CoA + AMP + diphosphate</text>
        <dbReference type="Rhea" id="RHEA:19641"/>
        <dbReference type="ChEBI" id="CHEBI:12876"/>
        <dbReference type="ChEBI" id="CHEBI:30616"/>
        <dbReference type="ChEBI" id="CHEBI:33019"/>
        <dbReference type="ChEBI" id="CHEBI:57287"/>
        <dbReference type="ChEBI" id="CHEBI:85008"/>
        <dbReference type="ChEBI" id="CHEBI:456215"/>
        <dbReference type="EC" id="6.2.1.12"/>
    </reaction>
    <physiologicalReaction direction="left-to-right" evidence="11">
        <dbReference type="Rhea" id="RHEA:19642"/>
    </physiologicalReaction>
</comment>
<keyword evidence="8" id="KW-0587">Phenylpropanoid metabolism</keyword>
<dbReference type="PANTHER" id="PTHR24096:SF406">
    <property type="entry name" value="4-COUMARATE--COA LIGASE 2"/>
    <property type="match status" value="1"/>
</dbReference>
<organism evidence="14 15">
    <name type="scientific">Trifolium pratense</name>
    <name type="common">Red clover</name>
    <dbReference type="NCBI Taxonomy" id="57577"/>
    <lineage>
        <taxon>Eukaryota</taxon>
        <taxon>Viridiplantae</taxon>
        <taxon>Streptophyta</taxon>
        <taxon>Embryophyta</taxon>
        <taxon>Tracheophyta</taxon>
        <taxon>Spermatophyta</taxon>
        <taxon>Magnoliopsida</taxon>
        <taxon>eudicotyledons</taxon>
        <taxon>Gunneridae</taxon>
        <taxon>Pentapetalae</taxon>
        <taxon>rosids</taxon>
        <taxon>fabids</taxon>
        <taxon>Fabales</taxon>
        <taxon>Fabaceae</taxon>
        <taxon>Papilionoideae</taxon>
        <taxon>50 kb inversion clade</taxon>
        <taxon>NPAAA clade</taxon>
        <taxon>Hologalegina</taxon>
        <taxon>IRL clade</taxon>
        <taxon>Trifolieae</taxon>
        <taxon>Trifolium</taxon>
    </lineage>
</organism>
<gene>
    <name evidence="14" type="ORF">L195_g026148</name>
</gene>
<evidence type="ECO:0000256" key="11">
    <source>
        <dbReference type="ARBA" id="ARBA00034252"/>
    </source>
</evidence>
<dbReference type="InterPro" id="IPR000873">
    <property type="entry name" value="AMP-dep_synth/lig_dom"/>
</dbReference>
<sequence>MTEAGPVLTMSLAFAKEAVTVKPGACGTVVRNAEMKIVDPETGNSLPRNQSGEICIRGDQIMKGYLNDVEATERTIDKEGWLHTGDIGYIDDDDELFIVDRLKELIKYKGFQVAPAELEALLLSHPKISDAAVVPMKDEAAGEVPVAFVVRSNGHTDLTEDEIKQFISKQVVFYKRINRVFFIDAIPKSPSGKILRKDLRAKLAAEAVSN</sequence>
<evidence type="ECO:0000256" key="9">
    <source>
        <dbReference type="ARBA" id="ARBA00034219"/>
    </source>
</evidence>
<comment type="caution">
    <text evidence="14">The sequence shown here is derived from an EMBL/GenBank/DDBJ whole genome shotgun (WGS) entry which is preliminary data.</text>
</comment>
<dbReference type="GO" id="GO:0005524">
    <property type="term" value="F:ATP binding"/>
    <property type="evidence" value="ECO:0007669"/>
    <property type="project" value="UniProtKB-KW"/>
</dbReference>
<dbReference type="PANTHER" id="PTHR24096">
    <property type="entry name" value="LONG-CHAIN-FATTY-ACID--COA LIGASE"/>
    <property type="match status" value="1"/>
</dbReference>
<dbReference type="AlphaFoldDB" id="A0A2K3NIF9"/>
<comment type="catalytic activity">
    <reaction evidence="9">
        <text>(E)-4-coumarate + ATP + H(+) = (E)-4-coumaroyl-AMP + diphosphate</text>
        <dbReference type="Rhea" id="RHEA:72419"/>
        <dbReference type="ChEBI" id="CHEBI:12876"/>
        <dbReference type="ChEBI" id="CHEBI:15378"/>
        <dbReference type="ChEBI" id="CHEBI:30616"/>
        <dbReference type="ChEBI" id="CHEBI:33019"/>
        <dbReference type="ChEBI" id="CHEBI:192348"/>
    </reaction>
    <physiologicalReaction direction="left-to-right" evidence="9">
        <dbReference type="Rhea" id="RHEA:72420"/>
    </physiologicalReaction>
</comment>
<dbReference type="InterPro" id="IPR042099">
    <property type="entry name" value="ANL_N_sf"/>
</dbReference>
<dbReference type="EC" id="6.2.1.12" evidence="4"/>
<evidence type="ECO:0000256" key="8">
    <source>
        <dbReference type="ARBA" id="ARBA00023051"/>
    </source>
</evidence>
<dbReference type="InterPro" id="IPR045851">
    <property type="entry name" value="AMP-bd_C_sf"/>
</dbReference>
<dbReference type="Proteomes" id="UP000236291">
    <property type="component" value="Unassembled WGS sequence"/>
</dbReference>
<proteinExistence type="inferred from homology"/>
<dbReference type="GO" id="GO:0016207">
    <property type="term" value="F:4-coumarate-CoA ligase activity"/>
    <property type="evidence" value="ECO:0007669"/>
    <property type="project" value="UniProtKB-EC"/>
</dbReference>
<keyword evidence="6" id="KW-0547">Nucleotide-binding</keyword>
<dbReference type="GO" id="GO:0009698">
    <property type="term" value="P:phenylpropanoid metabolic process"/>
    <property type="evidence" value="ECO:0007669"/>
    <property type="project" value="UniProtKB-KW"/>
</dbReference>
<name>A0A2K3NIF9_TRIPR</name>
<feature type="domain" description="AMP-dependent synthetase/ligase" evidence="12">
    <location>
        <begin position="1"/>
        <end position="66"/>
    </location>
</feature>
<dbReference type="Pfam" id="PF13193">
    <property type="entry name" value="AMP-binding_C"/>
    <property type="match status" value="1"/>
</dbReference>
<evidence type="ECO:0000259" key="12">
    <source>
        <dbReference type="Pfam" id="PF00501"/>
    </source>
</evidence>
<accession>A0A2K3NIF9</accession>
<evidence type="ECO:0000256" key="5">
    <source>
        <dbReference type="ARBA" id="ARBA00022598"/>
    </source>
</evidence>
<dbReference type="Pfam" id="PF00501">
    <property type="entry name" value="AMP-binding"/>
    <property type="match status" value="1"/>
</dbReference>
<dbReference type="InterPro" id="IPR025110">
    <property type="entry name" value="AMP-bd_C"/>
</dbReference>
<evidence type="ECO:0000313" key="15">
    <source>
        <dbReference type="Proteomes" id="UP000236291"/>
    </source>
</evidence>
<evidence type="ECO:0000313" key="14">
    <source>
        <dbReference type="EMBL" id="PNY02828.1"/>
    </source>
</evidence>
<reference evidence="14 15" key="2">
    <citation type="journal article" date="2017" name="Front. Plant Sci.">
        <title>Gene Classification and Mining of Molecular Markers Useful in Red Clover (Trifolium pratense) Breeding.</title>
        <authorList>
            <person name="Istvanek J."/>
            <person name="Dluhosova J."/>
            <person name="Dluhos P."/>
            <person name="Patkova L."/>
            <person name="Nedelnik J."/>
            <person name="Repkova J."/>
        </authorList>
    </citation>
    <scope>NUCLEOTIDE SEQUENCE [LARGE SCALE GENOMIC DNA]</scope>
    <source>
        <strain evidence="15">cv. Tatra</strain>
        <tissue evidence="14">Young leaves</tissue>
    </source>
</reference>